<dbReference type="EMBL" id="BMMT01000019">
    <property type="protein sequence ID" value="GGJ02083.1"/>
    <property type="molecule type" value="Genomic_DNA"/>
</dbReference>
<feature type="transmembrane region" description="Helical" evidence="5">
    <location>
        <begin position="124"/>
        <end position="140"/>
    </location>
</feature>
<evidence type="ECO:0000313" key="10">
    <source>
        <dbReference type="Proteomes" id="UP001500220"/>
    </source>
</evidence>
<feature type="domain" description="Sodium/calcium exchanger membrane region" evidence="6">
    <location>
        <begin position="3"/>
        <end position="139"/>
    </location>
</feature>
<feature type="transmembrane region" description="Helical" evidence="5">
    <location>
        <begin position="99"/>
        <end position="118"/>
    </location>
</feature>
<evidence type="ECO:0000256" key="4">
    <source>
        <dbReference type="ARBA" id="ARBA00023136"/>
    </source>
</evidence>
<feature type="transmembrane region" description="Helical" evidence="5">
    <location>
        <begin position="283"/>
        <end position="301"/>
    </location>
</feature>
<gene>
    <name evidence="7" type="ORF">GCM10009545_45120</name>
    <name evidence="8" type="ORF">GCM10011581_44110</name>
</gene>
<keyword evidence="10" id="KW-1185">Reference proteome</keyword>
<reference evidence="7" key="5">
    <citation type="submission" date="2023-12" db="EMBL/GenBank/DDBJ databases">
        <authorList>
            <person name="Sun Q."/>
            <person name="Inoue M."/>
        </authorList>
    </citation>
    <scope>NUCLEOTIDE SEQUENCE</scope>
    <source>
        <strain evidence="7">JCM 10664</strain>
    </source>
</reference>
<reference evidence="8 9" key="2">
    <citation type="journal article" date="2014" name="Int. J. Syst. Evol. Microbiol.">
        <title>Complete genome sequence of Corynebacterium casei LMG S-19264T (=DSM 44701T), isolated from a smear-ripened cheese.</title>
        <authorList>
            <consortium name="US DOE Joint Genome Institute (JGI-PGF)"/>
            <person name="Walter F."/>
            <person name="Albersmeier A."/>
            <person name="Kalinowski J."/>
            <person name="Ruckert C."/>
        </authorList>
    </citation>
    <scope>NUCLEOTIDE SEQUENCE [LARGE SCALE GENOMIC DNA]</scope>
    <source>
        <strain evidence="8 9">CGMCC 4.7206</strain>
    </source>
</reference>
<evidence type="ECO:0000256" key="3">
    <source>
        <dbReference type="ARBA" id="ARBA00022989"/>
    </source>
</evidence>
<dbReference type="Pfam" id="PF01699">
    <property type="entry name" value="Na_Ca_ex"/>
    <property type="match status" value="2"/>
</dbReference>
<evidence type="ECO:0000313" key="8">
    <source>
        <dbReference type="EMBL" id="GGJ02083.1"/>
    </source>
</evidence>
<sequence length="336" mass="35407">MDSVFIFISGAMLLIYSAEKLIGYLAGAAMSLRISAFLLAIVFTGIEFDDIVLGVALNIEDLQDVALGLVFGTAISFTGVVLGLAAILAPVEVRVPRDYIVLFVASPLVLTAFVLTAPLTVVDGLVLLGLFACFVAYVVARESRRQTPTFRNAELSEEAMDSRTERSFPAEVPLARARALPGWANLGMVVVALAGLVIGAATVSVGTRGILEEYGIEGTIFGATIVTAVLTVEDVFLTAEPFRKGVPAIGVGNVIGSLVFSVTGKLGVILLAGGAIVVGPEVLTWHLPVLIVLTALAAYFFSTGRLKRWHGCVLLALYAVYWGVSFAVFGEAPVEL</sequence>
<dbReference type="InterPro" id="IPR044880">
    <property type="entry name" value="NCX_ion-bd_dom_sf"/>
</dbReference>
<evidence type="ECO:0000256" key="2">
    <source>
        <dbReference type="ARBA" id="ARBA00022692"/>
    </source>
</evidence>
<keyword evidence="3 5" id="KW-1133">Transmembrane helix</keyword>
<feature type="transmembrane region" description="Helical" evidence="5">
    <location>
        <begin position="218"/>
        <end position="239"/>
    </location>
</feature>
<dbReference type="EMBL" id="BAAAHC010000020">
    <property type="protein sequence ID" value="GAA0537356.1"/>
    <property type="molecule type" value="Genomic_DNA"/>
</dbReference>
<feature type="transmembrane region" description="Helical" evidence="5">
    <location>
        <begin position="313"/>
        <end position="330"/>
    </location>
</feature>
<reference evidence="10" key="3">
    <citation type="journal article" date="2019" name="Int. J. Syst. Evol. Microbiol.">
        <title>The Global Catalogue of Microorganisms (GCM) 10K type strain sequencing project: providing services to taxonomists for standard genome sequencing and annotation.</title>
        <authorList>
            <consortium name="The Broad Institute Genomics Platform"/>
            <consortium name="The Broad Institute Genome Sequencing Center for Infectious Disease"/>
            <person name="Wu L."/>
            <person name="Ma J."/>
        </authorList>
    </citation>
    <scope>NUCLEOTIDE SEQUENCE [LARGE SCALE GENOMIC DNA]</scope>
    <source>
        <strain evidence="10">JCM 10664</strain>
    </source>
</reference>
<evidence type="ECO:0000259" key="6">
    <source>
        <dbReference type="Pfam" id="PF01699"/>
    </source>
</evidence>
<dbReference type="InterPro" id="IPR004837">
    <property type="entry name" value="NaCa_Exmemb"/>
</dbReference>
<dbReference type="Proteomes" id="UP001500220">
    <property type="component" value="Unassembled WGS sequence"/>
</dbReference>
<feature type="transmembrane region" description="Helical" evidence="5">
    <location>
        <begin position="66"/>
        <end position="87"/>
    </location>
</feature>
<dbReference type="GO" id="GO:0055085">
    <property type="term" value="P:transmembrane transport"/>
    <property type="evidence" value="ECO:0007669"/>
    <property type="project" value="InterPro"/>
</dbReference>
<dbReference type="RefSeq" id="WP_188990744.1">
    <property type="nucleotide sequence ID" value="NZ_BAAAHC010000020.1"/>
</dbReference>
<name>A0A917K8G3_9PSEU</name>
<proteinExistence type="predicted"/>
<comment type="subcellular location">
    <subcellularLocation>
        <location evidence="1">Membrane</location>
        <topology evidence="1">Multi-pass membrane protein</topology>
    </subcellularLocation>
</comment>
<protein>
    <submittedName>
        <fullName evidence="8">Sodium/hydrogen exchanger</fullName>
    </submittedName>
</protein>
<evidence type="ECO:0000256" key="1">
    <source>
        <dbReference type="ARBA" id="ARBA00004141"/>
    </source>
</evidence>
<feature type="transmembrane region" description="Helical" evidence="5">
    <location>
        <begin position="183"/>
        <end position="206"/>
    </location>
</feature>
<dbReference type="Proteomes" id="UP000597989">
    <property type="component" value="Unassembled WGS sequence"/>
</dbReference>
<evidence type="ECO:0000256" key="5">
    <source>
        <dbReference type="SAM" id="Phobius"/>
    </source>
</evidence>
<dbReference type="GO" id="GO:0016020">
    <property type="term" value="C:membrane"/>
    <property type="evidence" value="ECO:0007669"/>
    <property type="project" value="UniProtKB-SubCell"/>
</dbReference>
<evidence type="ECO:0000313" key="7">
    <source>
        <dbReference type="EMBL" id="GAA0537356.1"/>
    </source>
</evidence>
<reference evidence="8" key="4">
    <citation type="submission" date="2020-09" db="EMBL/GenBank/DDBJ databases">
        <authorList>
            <person name="Sun Q."/>
            <person name="Zhou Y."/>
        </authorList>
    </citation>
    <scope>NUCLEOTIDE SEQUENCE</scope>
    <source>
        <strain evidence="8">CGMCC 4.7206</strain>
    </source>
</reference>
<dbReference type="Gene3D" id="1.20.1420.30">
    <property type="entry name" value="NCX, central ion-binding region"/>
    <property type="match status" value="2"/>
</dbReference>
<reference evidence="7" key="1">
    <citation type="journal article" date="2014" name="Int. J. Syst. Evol. Microbiol.">
        <title>Complete genome of a new Firmicutes species belonging to the dominant human colonic microbiota ('Ruminococcus bicirculans') reveals two chromosomes and a selective capacity to utilize plant glucans.</title>
        <authorList>
            <consortium name="NISC Comparative Sequencing Program"/>
            <person name="Wegmann U."/>
            <person name="Louis P."/>
            <person name="Goesmann A."/>
            <person name="Henrissat B."/>
            <person name="Duncan S.H."/>
            <person name="Flint H.J."/>
        </authorList>
    </citation>
    <scope>NUCLEOTIDE SEQUENCE</scope>
    <source>
        <strain evidence="7">JCM 10664</strain>
    </source>
</reference>
<keyword evidence="4 5" id="KW-0472">Membrane</keyword>
<organism evidence="8 9">
    <name type="scientific">Saccharopolyspora thermophila</name>
    <dbReference type="NCBI Taxonomy" id="89367"/>
    <lineage>
        <taxon>Bacteria</taxon>
        <taxon>Bacillati</taxon>
        <taxon>Actinomycetota</taxon>
        <taxon>Actinomycetes</taxon>
        <taxon>Pseudonocardiales</taxon>
        <taxon>Pseudonocardiaceae</taxon>
        <taxon>Saccharopolyspora</taxon>
    </lineage>
</organism>
<evidence type="ECO:0000313" key="9">
    <source>
        <dbReference type="Proteomes" id="UP000597989"/>
    </source>
</evidence>
<keyword evidence="2 5" id="KW-0812">Transmembrane</keyword>
<feature type="domain" description="Sodium/calcium exchanger membrane region" evidence="6">
    <location>
        <begin position="186"/>
        <end position="325"/>
    </location>
</feature>
<accession>A0A917K8G3</accession>
<comment type="caution">
    <text evidence="8">The sequence shown here is derived from an EMBL/GenBank/DDBJ whole genome shotgun (WGS) entry which is preliminary data.</text>
</comment>
<feature type="transmembrane region" description="Helical" evidence="5">
    <location>
        <begin position="21"/>
        <end position="46"/>
    </location>
</feature>
<feature type="transmembrane region" description="Helical" evidence="5">
    <location>
        <begin position="251"/>
        <end position="277"/>
    </location>
</feature>
<dbReference type="AlphaFoldDB" id="A0A917K8G3"/>